<name>A0A1C3HIH8_SERMA</name>
<dbReference type="InterPro" id="IPR000259">
    <property type="entry name" value="Adhesion_dom_fimbrial"/>
</dbReference>
<keyword evidence="1" id="KW-0732">Signal</keyword>
<protein>
    <submittedName>
        <fullName evidence="3">Minor fimbrial subunit</fullName>
    </submittedName>
</protein>
<feature type="chain" id="PRO_5008675234" evidence="1">
    <location>
        <begin position="28"/>
        <end position="175"/>
    </location>
</feature>
<organism evidence="3">
    <name type="scientific">Serratia marcescens</name>
    <dbReference type="NCBI Taxonomy" id="615"/>
    <lineage>
        <taxon>Bacteria</taxon>
        <taxon>Pseudomonadati</taxon>
        <taxon>Pseudomonadota</taxon>
        <taxon>Gammaproteobacteria</taxon>
        <taxon>Enterobacterales</taxon>
        <taxon>Yersiniaceae</taxon>
        <taxon>Serratia</taxon>
    </lineage>
</organism>
<dbReference type="Pfam" id="PF00419">
    <property type="entry name" value="Fimbrial"/>
    <property type="match status" value="1"/>
</dbReference>
<evidence type="ECO:0000256" key="1">
    <source>
        <dbReference type="SAM" id="SignalP"/>
    </source>
</evidence>
<dbReference type="PANTHER" id="PTHR33420:SF27">
    <property type="entry name" value="PROTEIN FIMG"/>
    <property type="match status" value="1"/>
</dbReference>
<dbReference type="GO" id="GO:0009289">
    <property type="term" value="C:pilus"/>
    <property type="evidence" value="ECO:0007669"/>
    <property type="project" value="InterPro"/>
</dbReference>
<dbReference type="EMBL" id="LT575490">
    <property type="protein sequence ID" value="SAY44856.1"/>
    <property type="molecule type" value="Genomic_DNA"/>
</dbReference>
<proteinExistence type="predicted"/>
<evidence type="ECO:0000259" key="2">
    <source>
        <dbReference type="Pfam" id="PF00419"/>
    </source>
</evidence>
<feature type="domain" description="Fimbrial-type adhesion" evidence="2">
    <location>
        <begin position="33"/>
        <end position="175"/>
    </location>
</feature>
<dbReference type="GO" id="GO:0043709">
    <property type="term" value="P:cell adhesion involved in single-species biofilm formation"/>
    <property type="evidence" value="ECO:0007669"/>
    <property type="project" value="TreeGrafter"/>
</dbReference>
<sequence>MGKVISGISCKLALASLLLLAMSTVQATSKLVITGNIKAAPCEIDGANGTISVNLGDDISAAVLAISGASSPWVEFPLTLKNCPSTTTSVVATFSGTAAEESTSLYKSTGGSRRVQIELQNNQGANLGNGKSMTQSVNQATHEAKFNLRARAYSTNGGSTPGSIEGVLQVTFVYQ</sequence>
<evidence type="ECO:0000313" key="3">
    <source>
        <dbReference type="EMBL" id="SAY44856.1"/>
    </source>
</evidence>
<feature type="signal peptide" evidence="1">
    <location>
        <begin position="1"/>
        <end position="27"/>
    </location>
</feature>
<dbReference type="Gene3D" id="2.60.40.1090">
    <property type="entry name" value="Fimbrial-type adhesion domain"/>
    <property type="match status" value="1"/>
</dbReference>
<gene>
    <name evidence="3" type="primary">fimG</name>
    <name evidence="3" type="ORF">PWN146_03575</name>
</gene>
<dbReference type="AlphaFoldDB" id="A0A1C3HIH8"/>
<dbReference type="InterPro" id="IPR050263">
    <property type="entry name" value="Bact_Fimbrial_Adh_Pro"/>
</dbReference>
<dbReference type="InterPro" id="IPR008966">
    <property type="entry name" value="Adhesion_dom_sf"/>
</dbReference>
<reference evidence="3" key="1">
    <citation type="submission" date="2016-05" db="EMBL/GenBank/DDBJ databases">
        <authorList>
            <person name="Cock P.J.A."/>
            <person name="Cock P.J.A."/>
        </authorList>
    </citation>
    <scope>NUCLEOTIDE SEQUENCE</scope>
    <source>
        <strain evidence="3">PWN146_assembly</strain>
    </source>
</reference>
<dbReference type="SUPFAM" id="SSF49401">
    <property type="entry name" value="Bacterial adhesins"/>
    <property type="match status" value="1"/>
</dbReference>
<accession>A0A1C3HIH8</accession>
<dbReference type="PANTHER" id="PTHR33420">
    <property type="entry name" value="FIMBRIAL SUBUNIT ELFA-RELATED"/>
    <property type="match status" value="1"/>
</dbReference>
<dbReference type="InterPro" id="IPR036937">
    <property type="entry name" value="Adhesion_dom_fimbrial_sf"/>
</dbReference>